<dbReference type="Proteomes" id="UP000267464">
    <property type="component" value="Unassembled WGS sequence"/>
</dbReference>
<keyword evidence="4 6" id="KW-1133">Transmembrane helix</keyword>
<evidence type="ECO:0000313" key="7">
    <source>
        <dbReference type="EMBL" id="RQP21576.1"/>
    </source>
</evidence>
<organism evidence="7 8">
    <name type="scientific">Piscinibacter terrae</name>
    <dbReference type="NCBI Taxonomy" id="2496871"/>
    <lineage>
        <taxon>Bacteria</taxon>
        <taxon>Pseudomonadati</taxon>
        <taxon>Pseudomonadota</taxon>
        <taxon>Betaproteobacteria</taxon>
        <taxon>Burkholderiales</taxon>
        <taxon>Sphaerotilaceae</taxon>
        <taxon>Piscinibacter</taxon>
    </lineage>
</organism>
<dbReference type="PANTHER" id="PTHR23427:SF2">
    <property type="entry name" value="SURFEIT LOCUS PROTEIN 1"/>
    <property type="match status" value="1"/>
</dbReference>
<dbReference type="CDD" id="cd06662">
    <property type="entry name" value="SURF1"/>
    <property type="match status" value="1"/>
</dbReference>
<accession>A0A3N7HKP5</accession>
<feature type="transmembrane region" description="Helical" evidence="6">
    <location>
        <begin position="210"/>
        <end position="230"/>
    </location>
</feature>
<evidence type="ECO:0000256" key="4">
    <source>
        <dbReference type="ARBA" id="ARBA00022989"/>
    </source>
</evidence>
<dbReference type="PANTHER" id="PTHR23427">
    <property type="entry name" value="SURFEIT LOCUS PROTEIN"/>
    <property type="match status" value="1"/>
</dbReference>
<reference evidence="7 8" key="1">
    <citation type="submission" date="2018-08" db="EMBL/GenBank/DDBJ databases">
        <authorList>
            <person name="Khan S.A."/>
            <person name="Jeon C.O."/>
            <person name="Chun B.H."/>
            <person name="Jeong S.E."/>
        </authorList>
    </citation>
    <scope>NUCLEOTIDE SEQUENCE [LARGE SCALE GENOMIC DNA]</scope>
    <source>
        <strain evidence="7 8">S-16</strain>
    </source>
</reference>
<proteinExistence type="inferred from homology"/>
<dbReference type="InterPro" id="IPR045214">
    <property type="entry name" value="Surf1/Surf4"/>
</dbReference>
<dbReference type="RefSeq" id="WP_124543518.1">
    <property type="nucleotide sequence ID" value="NZ_QUSW01000010.1"/>
</dbReference>
<protein>
    <recommendedName>
        <fullName evidence="6">SURF1-like protein</fullName>
    </recommendedName>
</protein>
<evidence type="ECO:0000256" key="1">
    <source>
        <dbReference type="ARBA" id="ARBA00004370"/>
    </source>
</evidence>
<name>A0A3N7HKP5_9BURK</name>
<dbReference type="EMBL" id="QUSW01000010">
    <property type="protein sequence ID" value="RQP21576.1"/>
    <property type="molecule type" value="Genomic_DNA"/>
</dbReference>
<comment type="caution">
    <text evidence="7">The sequence shown here is derived from an EMBL/GenBank/DDBJ whole genome shotgun (WGS) entry which is preliminary data.</text>
</comment>
<dbReference type="PROSITE" id="PS50895">
    <property type="entry name" value="SURF1"/>
    <property type="match status" value="1"/>
</dbReference>
<evidence type="ECO:0000313" key="8">
    <source>
        <dbReference type="Proteomes" id="UP000267464"/>
    </source>
</evidence>
<dbReference type="InterPro" id="IPR002994">
    <property type="entry name" value="Surf1/Shy1"/>
</dbReference>
<comment type="caution">
    <text evidence="6">Lacks conserved residue(s) required for the propagation of feature annotation.</text>
</comment>
<keyword evidence="5 6" id="KW-0472">Membrane</keyword>
<keyword evidence="6" id="KW-1003">Cell membrane</keyword>
<reference evidence="7 8" key="2">
    <citation type="submission" date="2018-12" db="EMBL/GenBank/DDBJ databases">
        <title>Rhizobacter gummiphilus sp. nov., a rubber-degrading bacterium isolated from the soil of a botanical garden in Japan.</title>
        <authorList>
            <person name="Shunsuke S.S."/>
        </authorList>
    </citation>
    <scope>NUCLEOTIDE SEQUENCE [LARGE SCALE GENOMIC DNA]</scope>
    <source>
        <strain evidence="7 8">S-16</strain>
    </source>
</reference>
<comment type="subcellular location">
    <subcellularLocation>
        <location evidence="6">Cell membrane</location>
        <topology evidence="6">Multi-pass membrane protein</topology>
    </subcellularLocation>
    <subcellularLocation>
        <location evidence="1">Membrane</location>
    </subcellularLocation>
</comment>
<evidence type="ECO:0000256" key="5">
    <source>
        <dbReference type="ARBA" id="ARBA00023136"/>
    </source>
</evidence>
<evidence type="ECO:0000256" key="3">
    <source>
        <dbReference type="ARBA" id="ARBA00022692"/>
    </source>
</evidence>
<sequence length="244" mass="26698">MKGCAIVVLVATLAGMALTARLGVWQLSRAAQKEALQQALDERAKEPELPMAAIAHDDQAAQAQHYRRTHLRGEWVASATVFLDNRQMNGRPGFYVVTPLKLGGTGESVAVQRGWVPRDQLDRTRLPTLPTPAGEVVVAGHIAPPPSRLYEFSAAASGPIRQNLDLGAFSVETGLRLLPVSLVQEDAPGAASDGLLRQWPRPAVDVHKHYGYAFQWFALCVLMAGLYVWFQLVRPHVRARQGRA</sequence>
<dbReference type="OrthoDB" id="9789940at2"/>
<dbReference type="GO" id="GO:0005886">
    <property type="term" value="C:plasma membrane"/>
    <property type="evidence" value="ECO:0007669"/>
    <property type="project" value="UniProtKB-SubCell"/>
</dbReference>
<comment type="similarity">
    <text evidence="2 6">Belongs to the SURF1 family.</text>
</comment>
<evidence type="ECO:0000256" key="6">
    <source>
        <dbReference type="RuleBase" id="RU363076"/>
    </source>
</evidence>
<gene>
    <name evidence="7" type="ORF">DZC73_27085</name>
</gene>
<dbReference type="Pfam" id="PF02104">
    <property type="entry name" value="SURF1"/>
    <property type="match status" value="1"/>
</dbReference>
<keyword evidence="8" id="KW-1185">Reference proteome</keyword>
<evidence type="ECO:0000256" key="2">
    <source>
        <dbReference type="ARBA" id="ARBA00007165"/>
    </source>
</evidence>
<dbReference type="AlphaFoldDB" id="A0A3N7HKP5"/>
<keyword evidence="3 6" id="KW-0812">Transmembrane</keyword>